<comment type="caution">
    <text evidence="3">The sequence shown here is derived from an EMBL/GenBank/DDBJ whole genome shotgun (WGS) entry which is preliminary data.</text>
</comment>
<accession>A0ABP9HE46</accession>
<dbReference type="EMBL" id="BAABJK010000004">
    <property type="protein sequence ID" value="GAA4968799.1"/>
    <property type="molecule type" value="Genomic_DNA"/>
</dbReference>
<dbReference type="InterPro" id="IPR005181">
    <property type="entry name" value="SASA"/>
</dbReference>
<organism evidence="3 4">
    <name type="scientific">Algibacter aquimarinus</name>
    <dbReference type="NCBI Taxonomy" id="1136748"/>
    <lineage>
        <taxon>Bacteria</taxon>
        <taxon>Pseudomonadati</taxon>
        <taxon>Bacteroidota</taxon>
        <taxon>Flavobacteriia</taxon>
        <taxon>Flavobacteriales</taxon>
        <taxon>Flavobacteriaceae</taxon>
        <taxon>Algibacter</taxon>
    </lineage>
</organism>
<proteinExistence type="predicted"/>
<gene>
    <name evidence="3" type="ORF">GCM10023315_18030</name>
</gene>
<name>A0ABP9HE46_9FLAO</name>
<evidence type="ECO:0000256" key="1">
    <source>
        <dbReference type="ARBA" id="ARBA00022801"/>
    </source>
</evidence>
<dbReference type="PANTHER" id="PTHR22901:SF0">
    <property type="entry name" value="SIALATE O-ACETYLESTERASE"/>
    <property type="match status" value="1"/>
</dbReference>
<feature type="domain" description="Sialate O-acetylesterase" evidence="2">
    <location>
        <begin position="112"/>
        <end position="342"/>
    </location>
</feature>
<evidence type="ECO:0000313" key="3">
    <source>
        <dbReference type="EMBL" id="GAA4968799.1"/>
    </source>
</evidence>
<dbReference type="Gene3D" id="3.40.50.1110">
    <property type="entry name" value="SGNH hydrolase"/>
    <property type="match status" value="1"/>
</dbReference>
<dbReference type="Proteomes" id="UP001501692">
    <property type="component" value="Unassembled WGS sequence"/>
</dbReference>
<sequence length="487" mass="55021">MEIMRKTTLIILVATLNILFPQSIKAEVVLPAIVSSNMVLQRNTTVVLWGWSDAKEEISIEVSCLKEPINIKADNDGNWRIDVKTSNSKNPQTIKIKSKASNIVLENILFGEVWLCSGQSNMYQPIKGYDGQPTFTPNMTIAKSRNPNLRLFSVDRVGSKIPLKNIEKYTPWQEASPESILNFSAIAYFFGQQLQETLGCPVGMIHTSWGGSLIEAWMSKEALSAYQNINLDGVDISKKSNRIPTTLFNSMINPLVPFKIKGMLWYQGESNRNNPESYKKLFPAMVKDWRSRWGIGDFPFYYVQIAPFIYNGNKEYNSPRNSAFIREAQLECLDLIPNSGIAITMDIGEEYFIHPPKKKEVADRLLYNALNQTYNFKTVDYAAPIYESSVLKDSGMVIKFKNAETGLYTHDVLEGFEIAGADKVFYPADAKILNRKDVFVKSASVPNPVAVRYAWSNWVVGTLFDTNLLPASSFRTDTWEDATQAKK</sequence>
<evidence type="ECO:0000259" key="2">
    <source>
        <dbReference type="Pfam" id="PF03629"/>
    </source>
</evidence>
<dbReference type="PANTHER" id="PTHR22901">
    <property type="entry name" value="SIALATE O-ACETYLESTERASE"/>
    <property type="match status" value="1"/>
</dbReference>
<keyword evidence="4" id="KW-1185">Reference proteome</keyword>
<keyword evidence="1" id="KW-0378">Hydrolase</keyword>
<dbReference type="InterPro" id="IPR036514">
    <property type="entry name" value="SGNH_hydro_sf"/>
</dbReference>
<evidence type="ECO:0000313" key="4">
    <source>
        <dbReference type="Proteomes" id="UP001501692"/>
    </source>
</evidence>
<protein>
    <submittedName>
        <fullName evidence="3">Sialate O-acetylesterase</fullName>
    </submittedName>
</protein>
<dbReference type="SUPFAM" id="SSF52266">
    <property type="entry name" value="SGNH hydrolase"/>
    <property type="match status" value="1"/>
</dbReference>
<reference evidence="4" key="1">
    <citation type="journal article" date="2019" name="Int. J. Syst. Evol. Microbiol.">
        <title>The Global Catalogue of Microorganisms (GCM) 10K type strain sequencing project: providing services to taxonomists for standard genome sequencing and annotation.</title>
        <authorList>
            <consortium name="The Broad Institute Genomics Platform"/>
            <consortium name="The Broad Institute Genome Sequencing Center for Infectious Disease"/>
            <person name="Wu L."/>
            <person name="Ma J."/>
        </authorList>
    </citation>
    <scope>NUCLEOTIDE SEQUENCE [LARGE SCALE GENOMIC DNA]</scope>
    <source>
        <strain evidence="4">JCM 18287</strain>
    </source>
</reference>
<dbReference type="Pfam" id="PF03629">
    <property type="entry name" value="SASA"/>
    <property type="match status" value="1"/>
</dbReference>
<dbReference type="InterPro" id="IPR039329">
    <property type="entry name" value="SIAE"/>
</dbReference>